<sequence>MLNDLYSIKKTLNLNNDVQTDITATIFITSDNDKYYGIQPSTDMLNSESSKDNLPEKSVEENFIFKADKNFAFQTSQEFDFRYNPHLIDLKNVDLLSKLQTFNQTSKLIKIINNKRRINLEDLYSFGITAKEYPHKSEKDIAIICGPVGFTECIRKITLALQFTPDSIYCLDS</sequence>
<dbReference type="EMBL" id="MBFR01000697">
    <property type="protein sequence ID" value="PVU86288.1"/>
    <property type="molecule type" value="Genomic_DNA"/>
</dbReference>
<gene>
    <name evidence="1" type="ORF">BB561_006752</name>
</gene>
<reference evidence="1 2" key="1">
    <citation type="journal article" date="2018" name="MBio">
        <title>Comparative Genomics Reveals the Core Gene Toolbox for the Fungus-Insect Symbiosis.</title>
        <authorList>
            <person name="Wang Y."/>
            <person name="Stata M."/>
            <person name="Wang W."/>
            <person name="Stajich J.E."/>
            <person name="White M.M."/>
            <person name="Moncalvo J.M."/>
        </authorList>
    </citation>
    <scope>NUCLEOTIDE SEQUENCE [LARGE SCALE GENOMIC DNA]</scope>
    <source>
        <strain evidence="1 2">SWE-8-4</strain>
    </source>
</reference>
<proteinExistence type="predicted"/>
<comment type="caution">
    <text evidence="1">The sequence shown here is derived from an EMBL/GenBank/DDBJ whole genome shotgun (WGS) entry which is preliminary data.</text>
</comment>
<dbReference type="AlphaFoldDB" id="A0A2T9Y1T8"/>
<evidence type="ECO:0000313" key="1">
    <source>
        <dbReference type="EMBL" id="PVU86288.1"/>
    </source>
</evidence>
<dbReference type="Proteomes" id="UP000245383">
    <property type="component" value="Unassembled WGS sequence"/>
</dbReference>
<organism evidence="1 2">
    <name type="scientific">Smittium simulii</name>
    <dbReference type="NCBI Taxonomy" id="133385"/>
    <lineage>
        <taxon>Eukaryota</taxon>
        <taxon>Fungi</taxon>
        <taxon>Fungi incertae sedis</taxon>
        <taxon>Zoopagomycota</taxon>
        <taxon>Kickxellomycotina</taxon>
        <taxon>Harpellomycetes</taxon>
        <taxon>Harpellales</taxon>
        <taxon>Legeriomycetaceae</taxon>
        <taxon>Smittium</taxon>
    </lineage>
</organism>
<keyword evidence="2" id="KW-1185">Reference proteome</keyword>
<name>A0A2T9Y1T8_9FUNG</name>
<evidence type="ECO:0000313" key="2">
    <source>
        <dbReference type="Proteomes" id="UP000245383"/>
    </source>
</evidence>
<accession>A0A2T9Y1T8</accession>
<protein>
    <submittedName>
        <fullName evidence="1">Uncharacterized protein</fullName>
    </submittedName>
</protein>